<dbReference type="Gene3D" id="3.40.1170.60">
    <property type="match status" value="1"/>
</dbReference>
<organism evidence="4 5">
    <name type="scientific">Flaviaesturariibacter amylovorans</name>
    <dbReference type="NCBI Taxonomy" id="1084520"/>
    <lineage>
        <taxon>Bacteria</taxon>
        <taxon>Pseudomonadati</taxon>
        <taxon>Bacteroidota</taxon>
        <taxon>Chitinophagia</taxon>
        <taxon>Chitinophagales</taxon>
        <taxon>Chitinophagaceae</taxon>
        <taxon>Flaviaestuariibacter</taxon>
    </lineage>
</organism>
<comment type="similarity">
    <text evidence="1">Belongs to the DNA polymerase type-Y family.</text>
</comment>
<dbReference type="InterPro" id="IPR043502">
    <property type="entry name" value="DNA/RNA_pol_sf"/>
</dbReference>
<dbReference type="CDD" id="cd03468">
    <property type="entry name" value="PolY_like"/>
    <property type="match status" value="1"/>
</dbReference>
<keyword evidence="2" id="KW-0227">DNA damage</keyword>
<reference evidence="5" key="1">
    <citation type="journal article" date="2019" name="Int. J. Syst. Evol. Microbiol.">
        <title>The Global Catalogue of Microorganisms (GCM) 10K type strain sequencing project: providing services to taxonomists for standard genome sequencing and annotation.</title>
        <authorList>
            <consortium name="The Broad Institute Genomics Platform"/>
            <consortium name="The Broad Institute Genome Sequencing Center for Infectious Disease"/>
            <person name="Wu L."/>
            <person name="Ma J."/>
        </authorList>
    </citation>
    <scope>NUCLEOTIDE SEQUENCE [LARGE SCALE GENOMIC DNA]</scope>
    <source>
        <strain evidence="5">JCM 17919</strain>
    </source>
</reference>
<keyword evidence="5" id="KW-1185">Reference proteome</keyword>
<sequence>MGARFLSIWFPHLVTDWHVRKQPQLRDVAFVLKAAVHNRSVVTAACPRATAGGIRAGTVLADARALMPGLQVLDDKPGLGAQLLDRIAEWCIRFTPVAAPDGPAGILLDATGCAHLWGGEDAYVADIVRRLSDRGYTVRAAMADTVGAAWAMARYGKEAVVEPGQHGRALLPLPVTALRLDPESGTRLHKLGLRLIRDLVVIPRPALRRRFGDALLQRLRQALGEEVEILVPVCPIAPYQERLPCLEPIVTRTGIEIALQRLLEVLCTRLRAEGKGLRTAVFRGYRMDGGTAGIEIATGRPAQHEEHLFHLFSLKLETMAPGTGIELFLLEATQVEDQDAVQSALWSAGGGLLDPQLSELLDRLAGKLGAGSLHRFLPAEHYWPERCYVPASGLTDTPASEWKVDRPRPLQLLSPPERIEVTAPVPDYPPMLFRYRGVLHQVVKADGPERIEPEWWIREGPHRDYYCVEDEAGRRYWLFRSGHYTPERTEQWYLHGLFA</sequence>
<dbReference type="InterPro" id="IPR001126">
    <property type="entry name" value="UmuC"/>
</dbReference>
<proteinExistence type="inferred from homology"/>
<dbReference type="SUPFAM" id="SSF56672">
    <property type="entry name" value="DNA/RNA polymerases"/>
    <property type="match status" value="1"/>
</dbReference>
<comment type="caution">
    <text evidence="4">The sequence shown here is derived from an EMBL/GenBank/DDBJ whole genome shotgun (WGS) entry which is preliminary data.</text>
</comment>
<protein>
    <submittedName>
        <fullName evidence="4">DNA polymerase Y family protein</fullName>
    </submittedName>
</protein>
<dbReference type="Pfam" id="PF00817">
    <property type="entry name" value="IMS"/>
    <property type="match status" value="1"/>
</dbReference>
<evidence type="ECO:0000259" key="3">
    <source>
        <dbReference type="Pfam" id="PF00817"/>
    </source>
</evidence>
<evidence type="ECO:0000256" key="1">
    <source>
        <dbReference type="ARBA" id="ARBA00010945"/>
    </source>
</evidence>
<dbReference type="EMBL" id="BAABGY010000011">
    <property type="protein sequence ID" value="GAA4339368.1"/>
    <property type="molecule type" value="Genomic_DNA"/>
</dbReference>
<dbReference type="Proteomes" id="UP001501725">
    <property type="component" value="Unassembled WGS sequence"/>
</dbReference>
<dbReference type="PANTHER" id="PTHR35369">
    <property type="entry name" value="BLR3025 PROTEIN-RELATED"/>
    <property type="match status" value="1"/>
</dbReference>
<dbReference type="Gene3D" id="3.30.70.270">
    <property type="match status" value="1"/>
</dbReference>
<dbReference type="PANTHER" id="PTHR35369:SF2">
    <property type="entry name" value="BLR3025 PROTEIN"/>
    <property type="match status" value="1"/>
</dbReference>
<evidence type="ECO:0000313" key="4">
    <source>
        <dbReference type="EMBL" id="GAA4339368.1"/>
    </source>
</evidence>
<feature type="domain" description="UmuC" evidence="3">
    <location>
        <begin position="9"/>
        <end position="152"/>
    </location>
</feature>
<dbReference type="RefSeq" id="WP_345257254.1">
    <property type="nucleotide sequence ID" value="NZ_BAABGY010000011.1"/>
</dbReference>
<gene>
    <name evidence="4" type="ORF">GCM10023184_36430</name>
</gene>
<name>A0ABP8HHT6_9BACT</name>
<dbReference type="InterPro" id="IPR050356">
    <property type="entry name" value="SulA_CellDiv_inhibitor"/>
</dbReference>
<evidence type="ECO:0000256" key="2">
    <source>
        <dbReference type="ARBA" id="ARBA00022763"/>
    </source>
</evidence>
<accession>A0ABP8HHT6</accession>
<evidence type="ECO:0000313" key="5">
    <source>
        <dbReference type="Proteomes" id="UP001501725"/>
    </source>
</evidence>
<dbReference type="InterPro" id="IPR043128">
    <property type="entry name" value="Rev_trsase/Diguanyl_cyclase"/>
</dbReference>